<dbReference type="Gene3D" id="2.120.10.60">
    <property type="entry name" value="Tricorn protease N-terminal domain"/>
    <property type="match status" value="1"/>
</dbReference>
<comment type="caution">
    <text evidence="2">The sequence shown here is derived from an EMBL/GenBank/DDBJ whole genome shotgun (WGS) entry which is preliminary data.</text>
</comment>
<keyword evidence="1" id="KW-0732">Signal</keyword>
<sequence>MRKLLPIIFILTTFCTLAQNFLPTQEPFGKNRIQYRPFKWKVLASQNFEIYFYEGGQQTATLAAQLAESEFDRITEILGYSPFTKTKIFVYNATQDLNQSNVGLHLSSEREIREENLAKSRIEIAYSGNAESFKKNITKQVAHVFVHDMLYGGSIKESLQNSLLLSVPEWYMTGITAYISDGWNTEMDTYMRDAISNKYLKRPNLANGKEAELVGQSIWNYIAEKYGKDNIANILNLTRIIRNEQTSISSTIGMPFTRFLKDWREYYSVMNDAINNGNYQTPKYDFKIDESKFNSFDKISKFKISPDGAFIAYSRNELGKSSIEILDVKTKKKVLLLTSGYKTLKQSVDYNTPLLSWTKGGTLAVIYENQGDVVLSIFTDITEKDLTGKFATRKILSNFDQIQDFDISDNGTTIVLSAISKGQNDLFLYEISRGRVQQLTNDLYDDLSPQFVGNAGKIIFTSNRLKDSLEIDKGTYKNVNNRFNLFLHEGKAKEAIVKRLVDSLGTISRPIVSDGSTVYFLSDERGINNIYRLVAGDSVVTQVSNFKNDVEDFDFAGSTNSLVYKFLEKSQETIAYQAQADFETKNNVPYTLRNVRLYGMRQTNNNPAQTKTEIPKTITESATTVVKTPKIVLEKGEIDTNDYTFDITTISKNAGQSGTEVPKNDKRNKVEKIILAKQSRKENIKIKAPTDYNNPFVVNNTDLDFMVDPLPQRGFGLKGTINMNDLLENHHLQGGIFLTPNLKNADLWGEYSYLANRVDYSIRFDRRSLSEETESTIKKYHFNRLSVSASYPINTNTRVIATPSFTANRFLDLRSLAAPDGVSTYLGGKVEFVYDNTISHGINMLEGTRFRARIEHYSGLSNSIDGFNRVFIDLRHYIKLGRGTIVAGRFSGGHSFGNAPKATVMGGMDNWLGIQYQDRSGDMNNPFNPTTADTKVPIADNKDLFLLDFVTPLRGFNVNRLSGTSHFLLNLEVRFPIAKYLYNGPIYNNFFKNLQLTTFTDVGSAWTGASPFSRRNGFNTIVKGPSTNPFQASVTDFRNPFLIGYGVGARTTILGYFVKYDLGWGLDNNEVKSPISYITLGYDF</sequence>
<dbReference type="PANTHER" id="PTHR36842">
    <property type="entry name" value="PROTEIN TOLB HOMOLOG"/>
    <property type="match status" value="1"/>
</dbReference>
<evidence type="ECO:0000313" key="2">
    <source>
        <dbReference type="EMBL" id="MBB6003292.1"/>
    </source>
</evidence>
<gene>
    <name evidence="2" type="ORF">HNP25_001945</name>
</gene>
<dbReference type="Proteomes" id="UP000524404">
    <property type="component" value="Unassembled WGS sequence"/>
</dbReference>
<dbReference type="Gene3D" id="2.120.10.30">
    <property type="entry name" value="TolB, C-terminal domain"/>
    <property type="match status" value="1"/>
</dbReference>
<proteinExistence type="predicted"/>
<dbReference type="AlphaFoldDB" id="A0A841EIL4"/>
<dbReference type="Gene3D" id="2.40.160.50">
    <property type="entry name" value="membrane protein fhac: a member of the omp85/tpsb transporter family"/>
    <property type="match status" value="1"/>
</dbReference>
<dbReference type="SUPFAM" id="SSF82171">
    <property type="entry name" value="DPP6 N-terminal domain-like"/>
    <property type="match status" value="1"/>
</dbReference>
<feature type="chain" id="PRO_5032728212" evidence="1">
    <location>
        <begin position="19"/>
        <end position="1084"/>
    </location>
</feature>
<evidence type="ECO:0000256" key="1">
    <source>
        <dbReference type="SAM" id="SignalP"/>
    </source>
</evidence>
<keyword evidence="3" id="KW-1185">Reference proteome</keyword>
<dbReference type="PANTHER" id="PTHR36842:SF1">
    <property type="entry name" value="PROTEIN TOLB"/>
    <property type="match status" value="1"/>
</dbReference>
<organism evidence="2 3">
    <name type="scientific">Arcicella rosea</name>
    <dbReference type="NCBI Taxonomy" id="502909"/>
    <lineage>
        <taxon>Bacteria</taxon>
        <taxon>Pseudomonadati</taxon>
        <taxon>Bacteroidota</taxon>
        <taxon>Cytophagia</taxon>
        <taxon>Cytophagales</taxon>
        <taxon>Flectobacillaceae</taxon>
        <taxon>Arcicella</taxon>
    </lineage>
</organism>
<name>A0A841EIL4_9BACT</name>
<protein>
    <submittedName>
        <fullName evidence="2">Tol biopolymer transport system component</fullName>
    </submittedName>
</protein>
<accession>A0A841EIL4</accession>
<feature type="signal peptide" evidence="1">
    <location>
        <begin position="1"/>
        <end position="18"/>
    </location>
</feature>
<dbReference type="EMBL" id="JACHKT010000011">
    <property type="protein sequence ID" value="MBB6003292.1"/>
    <property type="molecule type" value="Genomic_DNA"/>
</dbReference>
<dbReference type="RefSeq" id="WP_184133670.1">
    <property type="nucleotide sequence ID" value="NZ_JACHKT010000011.1"/>
</dbReference>
<reference evidence="2 3" key="1">
    <citation type="submission" date="2020-08" db="EMBL/GenBank/DDBJ databases">
        <title>Functional genomics of gut bacteria from endangered species of beetles.</title>
        <authorList>
            <person name="Carlos-Shanley C."/>
        </authorList>
    </citation>
    <scope>NUCLEOTIDE SEQUENCE [LARGE SCALE GENOMIC DNA]</scope>
    <source>
        <strain evidence="2 3">S00070</strain>
    </source>
</reference>
<evidence type="ECO:0000313" key="3">
    <source>
        <dbReference type="Proteomes" id="UP000524404"/>
    </source>
</evidence>
<dbReference type="InterPro" id="IPR011042">
    <property type="entry name" value="6-blade_b-propeller_TolB-like"/>
</dbReference>